<dbReference type="InterPro" id="IPR019734">
    <property type="entry name" value="TPR_rpt"/>
</dbReference>
<proteinExistence type="predicted"/>
<dbReference type="KEGG" id="pgab:PGSY75_0921600"/>
<feature type="region of interest" description="Disordered" evidence="2">
    <location>
        <begin position="1617"/>
        <end position="1648"/>
    </location>
</feature>
<evidence type="ECO:0000256" key="2">
    <source>
        <dbReference type="SAM" id="MobiDB-lite"/>
    </source>
</evidence>
<accession>A0A151LM54</accession>
<dbReference type="InterPro" id="IPR011990">
    <property type="entry name" value="TPR-like_helical_dom_sf"/>
</dbReference>
<dbReference type="SUPFAM" id="SSF48452">
    <property type="entry name" value="TPR-like"/>
    <property type="match status" value="2"/>
</dbReference>
<dbReference type="VEuPathDB" id="PlasmoDB:PGABG01_0919000"/>
<dbReference type="GeneID" id="29776235"/>
<feature type="region of interest" description="Disordered" evidence="2">
    <location>
        <begin position="972"/>
        <end position="1005"/>
    </location>
</feature>
<comment type="caution">
    <text evidence="3">The sequence shown here is derived from an EMBL/GenBank/DDBJ whole genome shotgun (WGS) entry which is preliminary data.</text>
</comment>
<dbReference type="SMART" id="SM00028">
    <property type="entry name" value="TPR"/>
    <property type="match status" value="4"/>
</dbReference>
<dbReference type="EMBL" id="LVLB01000010">
    <property type="protein sequence ID" value="KYO00197.1"/>
    <property type="molecule type" value="Genomic_DNA"/>
</dbReference>
<dbReference type="Proteomes" id="UP000076004">
    <property type="component" value="Unassembled WGS sequence"/>
</dbReference>
<sequence length="1648" mass="198156">MIYLKGGNKIISINEDDINDENYIIIKSILKDEKICMNGWIQISFILYEKNYYKLFLDLIKEGDIYFEDYNNKIFNILLLVYNSEKLINVKNENKEDELKIKLENLLNQIEKKIKEKNEIDNENKDINKSLNSSEYDNKNYYNKYDYLSYLMIKGIYNINMYLYLLNKYDNKCGTNNFISSSSVIKKKIDASINANENVIINNNEFTNPLNYLIDSINIFILLLKKNNFDFISSIYLSFALCLIYKLEACIQFSSFVLIRIIHFQNFLNLLLEDYKIKYVDKYNNGDNTNIRNNNVEDVKDVKDEKKKTVKKKKFFFFGTTESEQDNVIENDSNKKNCDNNLDNTYKCIEIKNLLNISDNIKSILKYIIGICYLKKKNFSMASYCFTSSIKIDNNKCAYISNSSLLLMNYVNKIIEHNDFIYIDEFNFLKYSNNFISTNDYNNLEHNQNNVYNKMDIKIGGYQNVIHNNVNRDYKSIDFYKERSRLDNITYKEQLYHEENLQVEKNSKTYQTISNSSNNNFINYLRKVHMKDIINLTLFYYYNYLEGGILKCSENLNQLLNCSDIYILDKNDIYEYDESLESVNNENIFVKNKKWKDIYLNNNIIYLYFDLCELWLIQGNYRAILLLKIIKHKINFNYINKKSLSKYYFLIGIYYHILQNMKKALIYYHKSFLIYKNNISRYYYTICCIHLKKYNKAKHNLIYLYKKCRNAYVIKLYIYFFVHTSNIYLNYNVLNKETIKKKEIKKKENKSDMYKNDMNKSDMNKNDMNKNDMNKNDMNKNDTNNNDIHNNIICNHVDVHMNDQTTNDVSYHIDNKFCKSNKSEHVKVLHNVLLNMIEIINKNEIIFDNNLDIILLKAKIYELLITKYSNEYIERYFKLLDNIYQVKYFFTIKNKSPKLSLELINNYIVSMFYCNYKEKSLELIVLLKDEIFCKIKRFHKYYTYVILCKGKPFLCNRNNLLNKDTLYNSRTSKEENHIYHDKNNKRKSNCDNTTNGHNNKRRKNEILDKDLKSEEQNCYDEKKKNEIHINENIDFHENLKNSINESELKCKQMLKKNIKKLKYIKDIFRYHRIFQIQNNIINKKKKNTYEIYNKTMKNERYINLINYLKKVYITICFNNIMLLEIVGYKYISINMYKMFTEIYINYESAFIRLANIYIKNKNFLKAKQIIDNGLEKNPSSIKLHLLKSYMHFKRKHYDYSIYTLEKLKREEQNKNMNKNVNKNMNSNINVNVNINNMHNNDHILINTFISIIKFHKLKECKSKEEKNSMINEIYNKIQLLLEKKSNYFIANLIAVLLNINNKYDIAYESFQIIIDSYEKLSFYYISSIKNIIYLMFNHLIRNNHITNNKLFLNKLNLFFNLSIKYGLNDKKIYLCYSNYLHVIEKYDDAINLLYACYKKWPYDISILNSLIIIIDSCVSKYLSYEYVDLKNIFFMKGLIHFSFQVIYTLLYLKHFTTTAPLLSSDEKYNYYKEGDYIIEIKKKNLEILASRKYLISTYKKFEEKIKPYIETSLPTMLKQKKLYEMKKVNIQKKIYEEKKRKQMNLEMMKLKSQENLHEELLRDVNEITYHIADKINVSEQRDNSFYINDHQNDITQEAEEIQFDSLHTPSNKNIISVEEENSSFQESSDNSSDLFEEPSPKKRKKVID</sequence>
<gene>
    <name evidence="3" type="ORF">PGSY75_0921600</name>
</gene>
<dbReference type="Gene3D" id="1.25.40.10">
    <property type="entry name" value="Tetratricopeptide repeat domain"/>
    <property type="match status" value="1"/>
</dbReference>
<name>A0A151LM54_9APIC</name>
<feature type="coiled-coil region" evidence="1">
    <location>
        <begin position="89"/>
        <end position="130"/>
    </location>
</feature>
<keyword evidence="1" id="KW-0175">Coiled coil</keyword>
<evidence type="ECO:0000313" key="4">
    <source>
        <dbReference type="Proteomes" id="UP000076004"/>
    </source>
</evidence>
<evidence type="ECO:0000313" key="3">
    <source>
        <dbReference type="EMBL" id="KYO00197.1"/>
    </source>
</evidence>
<organism evidence="3 4">
    <name type="scientific">Plasmodium gaboni</name>
    <dbReference type="NCBI Taxonomy" id="647221"/>
    <lineage>
        <taxon>Eukaryota</taxon>
        <taxon>Sar</taxon>
        <taxon>Alveolata</taxon>
        <taxon>Apicomplexa</taxon>
        <taxon>Aconoidasida</taxon>
        <taxon>Haemosporida</taxon>
        <taxon>Plasmodiidae</taxon>
        <taxon>Plasmodium</taxon>
        <taxon>Plasmodium (Laverania)</taxon>
    </lineage>
</organism>
<dbReference type="RefSeq" id="XP_018641964.1">
    <property type="nucleotide sequence ID" value="XM_018785623.1"/>
</dbReference>
<feature type="compositionally biased region" description="Basic and acidic residues" evidence="2">
    <location>
        <begin position="972"/>
        <end position="982"/>
    </location>
</feature>
<feature type="compositionally biased region" description="Low complexity" evidence="2">
    <location>
        <begin position="1622"/>
        <end position="1633"/>
    </location>
</feature>
<evidence type="ECO:0000256" key="1">
    <source>
        <dbReference type="SAM" id="Coils"/>
    </source>
</evidence>
<protein>
    <submittedName>
        <fullName evidence="3">Putative tetratricopeptide repeat family protein</fullName>
    </submittedName>
</protein>
<dbReference type="VEuPathDB" id="PlasmoDB:PGSY75_0921600"/>
<feature type="region of interest" description="Disordered" evidence="2">
    <location>
        <begin position="749"/>
        <end position="768"/>
    </location>
</feature>
<reference evidence="3 4" key="1">
    <citation type="journal article" date="2016" name="Nat. Commun.">
        <title>Genomes of cryptic chimpanzee Plasmodium species reveal key evolutionary events leading to human malaria.</title>
        <authorList>
            <person name="Sundararaman S.A."/>
            <person name="Plenderleith L.J."/>
            <person name="Liu W."/>
            <person name="Loy D.E."/>
            <person name="Learn G.H."/>
            <person name="Li Y."/>
            <person name="Shaw K.S."/>
            <person name="Ayouba A."/>
            <person name="Peeters M."/>
            <person name="Speede S."/>
            <person name="Shaw G.M."/>
            <person name="Bushman F.D."/>
            <person name="Brisson D."/>
            <person name="Rayner J.C."/>
            <person name="Sharp P.M."/>
            <person name="Hahn B.H."/>
        </authorList>
    </citation>
    <scope>NUCLEOTIDE SEQUENCE [LARGE SCALE GENOMIC DNA]</scope>
    <source>
        <strain evidence="3 4">SY75</strain>
    </source>
</reference>